<dbReference type="InterPro" id="IPR053850">
    <property type="entry name" value="Glyco_hydro_123_N_2"/>
</dbReference>
<feature type="non-terminal residue" evidence="3">
    <location>
        <position position="797"/>
    </location>
</feature>
<dbReference type="InterPro" id="IPR025150">
    <property type="entry name" value="GH123_cat"/>
</dbReference>
<reference evidence="3" key="1">
    <citation type="journal article" date="2015" name="Nature">
        <title>Complex archaea that bridge the gap between prokaryotes and eukaryotes.</title>
        <authorList>
            <person name="Spang A."/>
            <person name="Saw J.H."/>
            <person name="Jorgensen S.L."/>
            <person name="Zaremba-Niedzwiedzka K."/>
            <person name="Martijn J."/>
            <person name="Lind A.E."/>
            <person name="van Eijk R."/>
            <person name="Schleper C."/>
            <person name="Guy L."/>
            <person name="Ettema T.J."/>
        </authorList>
    </citation>
    <scope>NUCLEOTIDE SEQUENCE</scope>
</reference>
<evidence type="ECO:0000313" key="3">
    <source>
        <dbReference type="EMBL" id="KKM62286.1"/>
    </source>
</evidence>
<gene>
    <name evidence="3" type="ORF">LCGC14_1523200</name>
</gene>
<dbReference type="AlphaFoldDB" id="A0A0F9JIZ7"/>
<feature type="domain" description="Glycoside hydrolase 123 N-terminal" evidence="2">
    <location>
        <begin position="490"/>
        <end position="521"/>
    </location>
</feature>
<comment type="caution">
    <text evidence="3">The sequence shown here is derived from an EMBL/GenBank/DDBJ whole genome shotgun (WGS) entry which is preliminary data.</text>
</comment>
<dbReference type="Gene3D" id="2.60.120.260">
    <property type="entry name" value="Galactose-binding domain-like"/>
    <property type="match status" value="1"/>
</dbReference>
<accession>A0A0F9JIZ7</accession>
<name>A0A0F9JIZ7_9ZZZZ</name>
<evidence type="ECO:0000259" key="2">
    <source>
        <dbReference type="Pfam" id="PF22680"/>
    </source>
</evidence>
<dbReference type="EMBL" id="LAZR01011328">
    <property type="protein sequence ID" value="KKM62286.1"/>
    <property type="molecule type" value="Genomic_DNA"/>
</dbReference>
<dbReference type="Pfam" id="PF13320">
    <property type="entry name" value="GH123_cat"/>
    <property type="match status" value="1"/>
</dbReference>
<evidence type="ECO:0000259" key="1">
    <source>
        <dbReference type="Pfam" id="PF13320"/>
    </source>
</evidence>
<dbReference type="Pfam" id="PF22680">
    <property type="entry name" value="Glyco_hydro_123_N_2"/>
    <property type="match status" value="1"/>
</dbReference>
<proteinExistence type="predicted"/>
<feature type="domain" description="Glycoside hydrolase 123 catalytic" evidence="1">
    <location>
        <begin position="555"/>
        <end position="733"/>
    </location>
</feature>
<organism evidence="3">
    <name type="scientific">marine sediment metagenome</name>
    <dbReference type="NCBI Taxonomy" id="412755"/>
    <lineage>
        <taxon>unclassified sequences</taxon>
        <taxon>metagenomes</taxon>
        <taxon>ecological metagenomes</taxon>
    </lineage>
</organism>
<sequence length="797" mass="90536">MLSAPAYSDDSREIILNEDCYWRTANLYGNEKVSPELVKRGPSKWVSQDLLEKTKRGILKNARHRLSKHQYKNFEPEKWHDHVYIETTSKSQYSHNHGLTHEKRPSPGNWMQPDFDDLDWPRNRNPHLMGTPPLISGYYTGVSQLDVGRACFRAFFEVTDPDKGALTLSLAYRGGVRVFLNGTEIARGHLPKGRLDLKTTAEGYPPEAYVMLEGEGEPYRAFYRKTKDDILFWADLYGPFKMPGKPRRYYQQVHPNSQAVWKRIQRLRDRKIEGLELPRKLLERGSNCLAVEVVRSDLHPVALNRSPFPWGRSVRGSEGNVAWSHGCLPRVELRAPKGTAVSSLKRPAGVRIWAEDIHAERYPFDFLGRGAPAGKLHALGPRNGAAGALFVVGADKDIEQVRIDLSDCMHKDPGRRSKAPQLTIYSLKQRFIQKYAANRSFNSSRGFVLHKRYPKGLAFLKRFGFQRGYEVYIRNKLSYLDQLHPGVIGDIKKDTIQPYWISVQIPKDAAAGQYTGTVTVRARGVAPKVLPLTIEVMDWTLPDPNQFQTVVGLEQSPYGVAKQYNVTLWSDEHFGLIEASMKQLARVGNDWLIVPCIRKTQFGNRDDQMIRWTRKRDGTLAFDFSIMDRYVDLAQKHWGTLSVISLVVAAGNQLDVGFNVMDEASGKVQVLQVCDPKGGLIEARKGDLAAFAKAVHKHMKARNLLQSTYWGFTWDNTGNPAGLKEFLAETAPGIFWCRGGHQYRFDKYYKVSTSQYGWSCDVDALKFGWKSDRFALLSGSCRVNPISDNNPPHVYRT</sequence>
<protein>
    <submittedName>
        <fullName evidence="3">Uncharacterized protein</fullName>
    </submittedName>
</protein>